<evidence type="ECO:0000256" key="7">
    <source>
        <dbReference type="ARBA" id="ARBA00023146"/>
    </source>
</evidence>
<feature type="binding site" evidence="8">
    <location>
        <begin position="218"/>
        <end position="220"/>
    </location>
    <ligand>
        <name>ATP</name>
        <dbReference type="ChEBI" id="CHEBI:30616"/>
    </ligand>
</feature>
<dbReference type="EC" id="6.1.1.14" evidence="8"/>
<evidence type="ECO:0000313" key="10">
    <source>
        <dbReference type="EMBL" id="MDT0631028.1"/>
    </source>
</evidence>
<dbReference type="EMBL" id="JAVRHT010000007">
    <property type="protein sequence ID" value="MDT0631028.1"/>
    <property type="molecule type" value="Genomic_DNA"/>
</dbReference>
<dbReference type="CDD" id="cd00858">
    <property type="entry name" value="GlyRS_anticodon"/>
    <property type="match status" value="1"/>
</dbReference>
<dbReference type="InterPro" id="IPR022961">
    <property type="entry name" value="Gly_tRNA_ligase_bac"/>
</dbReference>
<dbReference type="CDD" id="cd00774">
    <property type="entry name" value="GlyRS-like_core"/>
    <property type="match status" value="1"/>
</dbReference>
<comment type="subunit">
    <text evidence="8">Homodimer.</text>
</comment>
<evidence type="ECO:0000256" key="2">
    <source>
        <dbReference type="ARBA" id="ARBA00022490"/>
    </source>
</evidence>
<feature type="binding site" evidence="8">
    <location>
        <begin position="340"/>
        <end position="344"/>
    </location>
    <ligand>
        <name>substrate</name>
    </ligand>
</feature>
<sequence length="482" mass="55250">MADLDTIVSLAKRRGFLYPSSEIYGGLGAVYDYGPLGVELKRNVRERWWNAMVREHDNVVGLDAAILMHPTVWKASGHVDAFSDPMIDDKASKRRYRADQLIEGHVDKLRAKGKDDEADAVYGRFVAALNADDPASALGQVIQDEEIKSPDSGAFDWTDVRQFNLMFETRVGAVAGEDDRIYLRPETAQGIFVHFKTVAETARQQVPFGIAQIGKAFRNEIVARQFIFRMREFEQMEMQYFVKPGEQMEAYEAWSERRMAWHRANGIRPEKLRWHEHEKLAHYADAAQDVQYEYPFGWNEVEGVHSRTDYDLSRHQEFSGKKLEYFDPQTQERYLPYVVETSVGLDRTILMVLCDAYAEEEVTNGDKTETRTVLRFHPALAPFTAAVFPLVKKGGMPEAAHKIEADLRRQFNVTYDEKGAVGRRYRRQDEVGTPFAITVDGDTLEDGTVTVRDRDSMEQDRIPAENVRRYIEDKVDAWTPAA</sequence>
<comment type="similarity">
    <text evidence="1 8">Belongs to the class-II aminoacyl-tRNA synthetase family.</text>
</comment>
<keyword evidence="2 8" id="KW-0963">Cytoplasm</keyword>
<dbReference type="InterPro" id="IPR045864">
    <property type="entry name" value="aa-tRNA-synth_II/BPL/LPL"/>
</dbReference>
<comment type="subcellular location">
    <subcellularLocation>
        <location evidence="8">Cytoplasm</location>
    </subcellularLocation>
</comment>
<dbReference type="SUPFAM" id="SSF52954">
    <property type="entry name" value="Class II aaRS ABD-related"/>
    <property type="match status" value="1"/>
</dbReference>
<keyword evidence="3 8" id="KW-0436">Ligase</keyword>
<dbReference type="RefSeq" id="WP_311662369.1">
    <property type="nucleotide sequence ID" value="NZ_JAVRHT010000007.1"/>
</dbReference>
<dbReference type="NCBIfam" id="TIGR00389">
    <property type="entry name" value="glyS_dimeric"/>
    <property type="match status" value="1"/>
</dbReference>
<comment type="function">
    <text evidence="8">Catalyzes the attachment of glycine to tRNA(Gly).</text>
</comment>
<dbReference type="PRINTS" id="PR01043">
    <property type="entry name" value="TRNASYNTHGLY"/>
</dbReference>
<organism evidence="10 11">
    <name type="scientific">Rubrivirga litoralis</name>
    <dbReference type="NCBI Taxonomy" id="3075598"/>
    <lineage>
        <taxon>Bacteria</taxon>
        <taxon>Pseudomonadati</taxon>
        <taxon>Rhodothermota</taxon>
        <taxon>Rhodothermia</taxon>
        <taxon>Rhodothermales</taxon>
        <taxon>Rubricoccaceae</taxon>
        <taxon>Rubrivirga</taxon>
    </lineage>
</organism>
<gene>
    <name evidence="8" type="primary">glyQS</name>
    <name evidence="10" type="ORF">RM540_04630</name>
</gene>
<evidence type="ECO:0000256" key="4">
    <source>
        <dbReference type="ARBA" id="ARBA00022741"/>
    </source>
</evidence>
<keyword evidence="6 8" id="KW-0648">Protein biosynthesis</keyword>
<feature type="binding site" evidence="8">
    <location>
        <position position="186"/>
    </location>
    <ligand>
        <name>substrate</name>
    </ligand>
</feature>
<dbReference type="Pfam" id="PF03129">
    <property type="entry name" value="HGTP_anticodon"/>
    <property type="match status" value="1"/>
</dbReference>
<evidence type="ECO:0000256" key="5">
    <source>
        <dbReference type="ARBA" id="ARBA00022840"/>
    </source>
</evidence>
<dbReference type="InterPro" id="IPR002314">
    <property type="entry name" value="aa-tRNA-synt_IIb"/>
</dbReference>
<comment type="catalytic activity">
    <reaction evidence="8">
        <text>tRNA(Gly) + glycine + ATP = glycyl-tRNA(Gly) + AMP + diphosphate</text>
        <dbReference type="Rhea" id="RHEA:16013"/>
        <dbReference type="Rhea" id="RHEA-COMP:9664"/>
        <dbReference type="Rhea" id="RHEA-COMP:9683"/>
        <dbReference type="ChEBI" id="CHEBI:30616"/>
        <dbReference type="ChEBI" id="CHEBI:33019"/>
        <dbReference type="ChEBI" id="CHEBI:57305"/>
        <dbReference type="ChEBI" id="CHEBI:78442"/>
        <dbReference type="ChEBI" id="CHEBI:78522"/>
        <dbReference type="ChEBI" id="CHEBI:456215"/>
        <dbReference type="EC" id="6.1.1.14"/>
    </reaction>
</comment>
<keyword evidence="5 8" id="KW-0067">ATP-binding</keyword>
<feature type="domain" description="Aminoacyl-transfer RNA synthetases class-II family profile" evidence="9">
    <location>
        <begin position="5"/>
        <end position="378"/>
    </location>
</feature>
<keyword evidence="4 8" id="KW-0547">Nucleotide-binding</keyword>
<dbReference type="PROSITE" id="PS50862">
    <property type="entry name" value="AA_TRNA_LIGASE_II"/>
    <property type="match status" value="1"/>
</dbReference>
<keyword evidence="11" id="KW-1185">Reference proteome</keyword>
<evidence type="ECO:0000313" key="11">
    <source>
        <dbReference type="Proteomes" id="UP001267426"/>
    </source>
</evidence>
<proteinExistence type="inferred from homology"/>
<comment type="caution">
    <text evidence="10">The sequence shown here is derived from an EMBL/GenBank/DDBJ whole genome shotgun (WGS) entry which is preliminary data.</text>
</comment>
<dbReference type="InterPro" id="IPR036621">
    <property type="entry name" value="Anticodon-bd_dom_sf"/>
</dbReference>
<feature type="binding site" evidence="8">
    <location>
        <begin position="344"/>
        <end position="347"/>
    </location>
    <ligand>
        <name>ATP</name>
        <dbReference type="ChEBI" id="CHEBI:30616"/>
    </ligand>
</feature>
<feature type="binding site" evidence="8">
    <location>
        <begin position="233"/>
        <end position="237"/>
    </location>
    <ligand>
        <name>substrate</name>
    </ligand>
</feature>
<dbReference type="GO" id="GO:0004820">
    <property type="term" value="F:glycine-tRNA ligase activity"/>
    <property type="evidence" value="ECO:0007669"/>
    <property type="project" value="UniProtKB-EC"/>
</dbReference>
<reference evidence="10 11" key="1">
    <citation type="submission" date="2023-09" db="EMBL/GenBank/DDBJ databases">
        <authorList>
            <person name="Rey-Velasco X."/>
        </authorList>
    </citation>
    <scope>NUCLEOTIDE SEQUENCE [LARGE SCALE GENOMIC DNA]</scope>
    <source>
        <strain evidence="10 11">F394</strain>
    </source>
</reference>
<dbReference type="SUPFAM" id="SSF55681">
    <property type="entry name" value="Class II aaRS and biotin synthetases"/>
    <property type="match status" value="1"/>
</dbReference>
<evidence type="ECO:0000256" key="1">
    <source>
        <dbReference type="ARBA" id="ARBA00008226"/>
    </source>
</evidence>
<dbReference type="InterPro" id="IPR004154">
    <property type="entry name" value="Anticodon-bd"/>
</dbReference>
<dbReference type="Gene3D" id="3.30.40.230">
    <property type="match status" value="1"/>
</dbReference>
<dbReference type="Gene3D" id="3.40.50.800">
    <property type="entry name" value="Anticodon-binding domain"/>
    <property type="match status" value="1"/>
</dbReference>
<dbReference type="InterPro" id="IPR006195">
    <property type="entry name" value="aa-tRNA-synth_II"/>
</dbReference>
<evidence type="ECO:0000256" key="3">
    <source>
        <dbReference type="ARBA" id="ARBA00022598"/>
    </source>
</evidence>
<evidence type="ECO:0000256" key="8">
    <source>
        <dbReference type="HAMAP-Rule" id="MF_00253"/>
    </source>
</evidence>
<dbReference type="InterPro" id="IPR033731">
    <property type="entry name" value="GlyRS-like_core"/>
</dbReference>
<dbReference type="NCBIfam" id="NF003211">
    <property type="entry name" value="PRK04173.1"/>
    <property type="match status" value="1"/>
</dbReference>
<feature type="binding site" evidence="8">
    <location>
        <position position="97"/>
    </location>
    <ligand>
        <name>substrate</name>
    </ligand>
</feature>
<dbReference type="Gene3D" id="3.30.930.10">
    <property type="entry name" value="Bira Bifunctional Protein, Domain 2"/>
    <property type="match status" value="1"/>
</dbReference>
<accession>A0ABU3BP42</accession>
<protein>
    <recommendedName>
        <fullName evidence="8">Glycine--tRNA ligase</fullName>
        <ecNumber evidence="8">6.1.1.14</ecNumber>
    </recommendedName>
    <alternativeName>
        <fullName evidence="8">Glycyl-tRNA synthetase</fullName>
        <shortName evidence="8">GlyRS</shortName>
    </alternativeName>
</protein>
<dbReference type="HAMAP" id="MF_00253_B">
    <property type="entry name" value="Gly_tRNA_synth_B"/>
    <property type="match status" value="1"/>
</dbReference>
<dbReference type="PANTHER" id="PTHR10745:SF8">
    <property type="entry name" value="DNA POLYMERASE SUBUNIT GAMMA-2, MITOCHONDRIAL"/>
    <property type="match status" value="1"/>
</dbReference>
<feature type="binding site" evidence="8">
    <location>
        <begin position="228"/>
        <end position="233"/>
    </location>
    <ligand>
        <name>ATP</name>
        <dbReference type="ChEBI" id="CHEBI:30616"/>
    </ligand>
</feature>
<dbReference type="PANTHER" id="PTHR10745">
    <property type="entry name" value="GLYCYL-TRNA SYNTHETASE/DNA POLYMERASE SUBUNIT GAMMA-2"/>
    <property type="match status" value="1"/>
</dbReference>
<dbReference type="Pfam" id="PF00587">
    <property type="entry name" value="tRNA-synt_2b"/>
    <property type="match status" value="1"/>
</dbReference>
<keyword evidence="7 8" id="KW-0030">Aminoacyl-tRNA synthetase</keyword>
<name>A0ABU3BP42_9BACT</name>
<evidence type="ECO:0000256" key="6">
    <source>
        <dbReference type="ARBA" id="ARBA00022917"/>
    </source>
</evidence>
<feature type="binding site" evidence="8">
    <location>
        <begin position="300"/>
        <end position="301"/>
    </location>
    <ligand>
        <name>ATP</name>
        <dbReference type="ChEBI" id="CHEBI:30616"/>
    </ligand>
</feature>
<dbReference type="InterPro" id="IPR027031">
    <property type="entry name" value="Gly-tRNA_synthase/POLG2"/>
</dbReference>
<dbReference type="InterPro" id="IPR002315">
    <property type="entry name" value="tRNA-synt_gly"/>
</dbReference>
<evidence type="ECO:0000259" key="9">
    <source>
        <dbReference type="PROSITE" id="PS50862"/>
    </source>
</evidence>
<dbReference type="Proteomes" id="UP001267426">
    <property type="component" value="Unassembled WGS sequence"/>
</dbReference>